<dbReference type="InterPro" id="IPR002293">
    <property type="entry name" value="AA/rel_permease1"/>
</dbReference>
<evidence type="ECO:0000256" key="5">
    <source>
        <dbReference type="ARBA" id="ARBA00023136"/>
    </source>
</evidence>
<keyword evidence="3 6" id="KW-0812">Transmembrane</keyword>
<dbReference type="Gene3D" id="1.20.1740.10">
    <property type="entry name" value="Amino acid/polyamine transporter I"/>
    <property type="match status" value="1"/>
</dbReference>
<reference evidence="8" key="1">
    <citation type="submission" date="2018-04" db="EMBL/GenBank/DDBJ databases">
        <authorList>
            <person name="Lucker S."/>
            <person name="Sakoula D."/>
        </authorList>
    </citation>
    <scope>NUCLEOTIDE SEQUENCE [LARGE SCALE GENOMIC DNA]</scope>
</reference>
<name>A0A330L3U2_9BACT</name>
<dbReference type="Proteomes" id="UP000248168">
    <property type="component" value="Unassembled WGS sequence"/>
</dbReference>
<proteinExistence type="predicted"/>
<keyword evidence="4 6" id="KW-1133">Transmembrane helix</keyword>
<evidence type="ECO:0000256" key="2">
    <source>
        <dbReference type="ARBA" id="ARBA00022448"/>
    </source>
</evidence>
<feature type="transmembrane region" description="Helical" evidence="6">
    <location>
        <begin position="184"/>
        <end position="204"/>
    </location>
</feature>
<keyword evidence="8" id="KW-1185">Reference proteome</keyword>
<dbReference type="EMBL" id="OUNR01000012">
    <property type="protein sequence ID" value="SPP64433.1"/>
    <property type="molecule type" value="Genomic_DNA"/>
</dbReference>
<feature type="transmembrane region" description="Helical" evidence="6">
    <location>
        <begin position="408"/>
        <end position="427"/>
    </location>
</feature>
<dbReference type="OrthoDB" id="9762947at2"/>
<dbReference type="RefSeq" id="WP_121988831.1">
    <property type="nucleotide sequence ID" value="NZ_OUNR01000012.1"/>
</dbReference>
<feature type="transmembrane region" description="Helical" evidence="6">
    <location>
        <begin position="466"/>
        <end position="482"/>
    </location>
</feature>
<feature type="transmembrane region" description="Helical" evidence="6">
    <location>
        <begin position="328"/>
        <end position="351"/>
    </location>
</feature>
<evidence type="ECO:0000313" key="8">
    <source>
        <dbReference type="Proteomes" id="UP000248168"/>
    </source>
</evidence>
<evidence type="ECO:0000313" key="7">
    <source>
        <dbReference type="EMBL" id="SPP64433.1"/>
    </source>
</evidence>
<accession>A0A330L3U2</accession>
<feature type="transmembrane region" description="Helical" evidence="6">
    <location>
        <begin position="245"/>
        <end position="263"/>
    </location>
</feature>
<feature type="transmembrane region" description="Helical" evidence="6">
    <location>
        <begin position="51"/>
        <end position="76"/>
    </location>
</feature>
<evidence type="ECO:0000256" key="6">
    <source>
        <dbReference type="SAM" id="Phobius"/>
    </source>
</evidence>
<feature type="transmembrane region" description="Helical" evidence="6">
    <location>
        <begin position="88"/>
        <end position="109"/>
    </location>
</feature>
<sequence length="503" mass="53176">MALTPPDADTHSTAPTTATSVTRHLFRTKSIERILADADHPRYRLKRTLSAWDLTALGIGAIIGTGIFVLIGTAIVGDAGRPGAGPGIVLSFILSGLTCVLAALCYAEFAAMIPVAGSAYTYSYATLGEFLAWITGWNLILEYGVACVAVAIGWSGYFNNLLKLAGLDLPDWATHAPGGPEGGIANFPAAIIVLLVTVILVIGIKESARATGIIVCLKLAIILFFIAVGAPAVSPENWSPFMPNGFTGVTAAAATVFFAYIGFDAVTTTAEEARNPQRDLPIGIMTSLGICTILYVTVAAVLTGLVPYSQIDIHAPVAEALRLAGYKWGAAVVAMGAVAGITSVLVVMMLGQIRVFFAISRDGLLGPWLSVVHPRFGTPHHATILTGIAVAIMAAFVPIGTAADMTNIGTFFAFTLVCIGLIVLRHTHPHLARPFKTPLMPWIPLLGVLSCLGLMWQLPALTWQRFVWWTIAGIIIYGLYGIRHSKLAEAQTTETGTSSSTNH</sequence>
<dbReference type="AlphaFoldDB" id="A0A330L3U2"/>
<organism evidence="7 8">
    <name type="scientific">Nitrospira lenta</name>
    <dbReference type="NCBI Taxonomy" id="1436998"/>
    <lineage>
        <taxon>Bacteria</taxon>
        <taxon>Pseudomonadati</taxon>
        <taxon>Nitrospirota</taxon>
        <taxon>Nitrospiria</taxon>
        <taxon>Nitrospirales</taxon>
        <taxon>Nitrospiraceae</taxon>
        <taxon>Nitrospira</taxon>
    </lineage>
</organism>
<protein>
    <submittedName>
        <fullName evidence="7">Uncharacterized amino acid permease YfnA</fullName>
    </submittedName>
</protein>
<evidence type="ECO:0000256" key="1">
    <source>
        <dbReference type="ARBA" id="ARBA00004141"/>
    </source>
</evidence>
<feature type="transmembrane region" description="Helical" evidence="6">
    <location>
        <begin position="439"/>
        <end position="460"/>
    </location>
</feature>
<dbReference type="PANTHER" id="PTHR43243:SF4">
    <property type="entry name" value="CATIONIC AMINO ACID TRANSPORTER 4"/>
    <property type="match status" value="1"/>
</dbReference>
<feature type="transmembrane region" description="Helical" evidence="6">
    <location>
        <begin position="211"/>
        <end position="233"/>
    </location>
</feature>
<dbReference type="Pfam" id="PF13520">
    <property type="entry name" value="AA_permease_2"/>
    <property type="match status" value="1"/>
</dbReference>
<keyword evidence="2" id="KW-0813">Transport</keyword>
<comment type="subcellular location">
    <subcellularLocation>
        <location evidence="1">Membrane</location>
        <topology evidence="1">Multi-pass membrane protein</topology>
    </subcellularLocation>
</comment>
<gene>
    <name evidence="7" type="primary">yfnA</name>
    <name evidence="7" type="ORF">NITLEN_20072</name>
</gene>
<dbReference type="GO" id="GO:0016020">
    <property type="term" value="C:membrane"/>
    <property type="evidence" value="ECO:0007669"/>
    <property type="project" value="UniProtKB-SubCell"/>
</dbReference>
<feature type="transmembrane region" description="Helical" evidence="6">
    <location>
        <begin position="130"/>
        <end position="154"/>
    </location>
</feature>
<evidence type="ECO:0000256" key="4">
    <source>
        <dbReference type="ARBA" id="ARBA00022989"/>
    </source>
</evidence>
<keyword evidence="5 6" id="KW-0472">Membrane</keyword>
<dbReference type="GO" id="GO:0015171">
    <property type="term" value="F:amino acid transmembrane transporter activity"/>
    <property type="evidence" value="ECO:0007669"/>
    <property type="project" value="TreeGrafter"/>
</dbReference>
<feature type="transmembrane region" description="Helical" evidence="6">
    <location>
        <begin position="284"/>
        <end position="308"/>
    </location>
</feature>
<evidence type="ECO:0000256" key="3">
    <source>
        <dbReference type="ARBA" id="ARBA00022692"/>
    </source>
</evidence>
<dbReference type="InParanoid" id="A0A330L3U2"/>
<dbReference type="PIRSF" id="PIRSF006060">
    <property type="entry name" value="AA_transporter"/>
    <property type="match status" value="1"/>
</dbReference>
<feature type="transmembrane region" description="Helical" evidence="6">
    <location>
        <begin position="382"/>
        <end position="402"/>
    </location>
</feature>
<dbReference type="PANTHER" id="PTHR43243">
    <property type="entry name" value="INNER MEMBRANE TRANSPORTER YGJI-RELATED"/>
    <property type="match status" value="1"/>
</dbReference>